<evidence type="ECO:0000313" key="1">
    <source>
        <dbReference type="EMBL" id="BAT84668.1"/>
    </source>
</evidence>
<protein>
    <submittedName>
        <fullName evidence="1">Uncharacterized protein</fullName>
    </submittedName>
</protein>
<gene>
    <name evidence="1" type="primary">Vigan.04G209900</name>
    <name evidence="1" type="ORF">VIGAN_04209900</name>
</gene>
<dbReference type="PANTHER" id="PTHR35834">
    <property type="entry name" value="ARMADILLO-TYPE FOLD PROTEIN-RELATED"/>
    <property type="match status" value="1"/>
</dbReference>
<dbReference type="AlphaFoldDB" id="A0A0S3RVQ0"/>
<name>A0A0S3RVQ0_PHAAN</name>
<proteinExistence type="predicted"/>
<dbReference type="Proteomes" id="UP000291084">
    <property type="component" value="Chromosome 4"/>
</dbReference>
<keyword evidence="2" id="KW-1185">Reference proteome</keyword>
<evidence type="ECO:0000313" key="2">
    <source>
        <dbReference type="Proteomes" id="UP000291084"/>
    </source>
</evidence>
<reference evidence="1 2" key="1">
    <citation type="journal article" date="2015" name="Sci. Rep.">
        <title>The power of single molecule real-time sequencing technology in the de novo assembly of a eukaryotic genome.</title>
        <authorList>
            <person name="Sakai H."/>
            <person name="Naito K."/>
            <person name="Ogiso-Tanaka E."/>
            <person name="Takahashi Y."/>
            <person name="Iseki K."/>
            <person name="Muto C."/>
            <person name="Satou K."/>
            <person name="Teruya K."/>
            <person name="Shiroma A."/>
            <person name="Shimoji M."/>
            <person name="Hirano T."/>
            <person name="Itoh T."/>
            <person name="Kaga A."/>
            <person name="Tomooka N."/>
        </authorList>
    </citation>
    <scope>NUCLEOTIDE SEQUENCE [LARGE SCALE GENOMIC DNA]</scope>
    <source>
        <strain evidence="2">cv. Shumari</strain>
    </source>
</reference>
<dbReference type="EMBL" id="AP015037">
    <property type="protein sequence ID" value="BAT84668.1"/>
    <property type="molecule type" value="Genomic_DNA"/>
</dbReference>
<dbReference type="PANTHER" id="PTHR35834:SF2">
    <property type="entry name" value="ATAXIN-10 DOMAIN-CONTAINING PROTEIN"/>
    <property type="match status" value="1"/>
</dbReference>
<accession>A0A0S3RVQ0</accession>
<organism evidence="1 2">
    <name type="scientific">Vigna angularis var. angularis</name>
    <dbReference type="NCBI Taxonomy" id="157739"/>
    <lineage>
        <taxon>Eukaryota</taxon>
        <taxon>Viridiplantae</taxon>
        <taxon>Streptophyta</taxon>
        <taxon>Embryophyta</taxon>
        <taxon>Tracheophyta</taxon>
        <taxon>Spermatophyta</taxon>
        <taxon>Magnoliopsida</taxon>
        <taxon>eudicotyledons</taxon>
        <taxon>Gunneridae</taxon>
        <taxon>Pentapetalae</taxon>
        <taxon>rosids</taxon>
        <taxon>fabids</taxon>
        <taxon>Fabales</taxon>
        <taxon>Fabaceae</taxon>
        <taxon>Papilionoideae</taxon>
        <taxon>50 kb inversion clade</taxon>
        <taxon>NPAAA clade</taxon>
        <taxon>indigoferoid/millettioid clade</taxon>
        <taxon>Phaseoleae</taxon>
        <taxon>Vigna</taxon>
    </lineage>
</organism>
<sequence>MTVTGATGFCVCSDFFLQMKSVQTEFTSKLVLCLLMMSIRFPLVDEIKSNCKIPKVIVFLNSCDLYLQVLALECVLETCQA</sequence>